<dbReference type="AlphaFoldDB" id="A0A848L4H4"/>
<dbReference type="EMBL" id="JABBJJ010000004">
    <property type="protein sequence ID" value="NMO13516.1"/>
    <property type="molecule type" value="Genomic_DNA"/>
</dbReference>
<keyword evidence="3" id="KW-1185">Reference proteome</keyword>
<feature type="compositionally biased region" description="Gly residues" evidence="1">
    <location>
        <begin position="179"/>
        <end position="191"/>
    </location>
</feature>
<feature type="region of interest" description="Disordered" evidence="1">
    <location>
        <begin position="137"/>
        <end position="191"/>
    </location>
</feature>
<reference evidence="2 3" key="1">
    <citation type="submission" date="2020-04" db="EMBL/GenBank/DDBJ databases">
        <title>Draft genome of Pyxidicoccus fallax type strain.</title>
        <authorList>
            <person name="Whitworth D.E."/>
        </authorList>
    </citation>
    <scope>NUCLEOTIDE SEQUENCE [LARGE SCALE GENOMIC DNA]</scope>
    <source>
        <strain evidence="2 3">DSM 14698</strain>
    </source>
</reference>
<accession>A0A848L4H4</accession>
<proteinExistence type="predicted"/>
<comment type="caution">
    <text evidence="2">The sequence shown here is derived from an EMBL/GenBank/DDBJ whole genome shotgun (WGS) entry which is preliminary data.</text>
</comment>
<sequence length="191" mass="19579">MPTRLIPALLTVLCGCSTTATISLINGGRVEAKIQHGTKDALVLKTVAGVEVPVPRLEISDIDHPGNGDAVLGGLLSAYGALNIATNFETCRELRGDARTPYCIGTFLPASVGVPMLIWGLTTWVSSRLAAASTSPSGYTGVVPSLPPSSPFDFSPSGDSRVPGEAPDDYRPSGRSEGLEGGGRAGGKTGT</sequence>
<dbReference type="Proteomes" id="UP000518300">
    <property type="component" value="Unassembled WGS sequence"/>
</dbReference>
<dbReference type="RefSeq" id="WP_169342797.1">
    <property type="nucleotide sequence ID" value="NZ_JABBJJ010000004.1"/>
</dbReference>
<gene>
    <name evidence="2" type="ORF">HG543_01385</name>
</gene>
<feature type="compositionally biased region" description="Basic and acidic residues" evidence="1">
    <location>
        <begin position="168"/>
        <end position="178"/>
    </location>
</feature>
<protein>
    <recommendedName>
        <fullName evidence="4">Lipoprotein</fullName>
    </recommendedName>
</protein>
<evidence type="ECO:0000313" key="3">
    <source>
        <dbReference type="Proteomes" id="UP000518300"/>
    </source>
</evidence>
<evidence type="ECO:0000256" key="1">
    <source>
        <dbReference type="SAM" id="MobiDB-lite"/>
    </source>
</evidence>
<evidence type="ECO:0008006" key="4">
    <source>
        <dbReference type="Google" id="ProtNLM"/>
    </source>
</evidence>
<dbReference type="PROSITE" id="PS51257">
    <property type="entry name" value="PROKAR_LIPOPROTEIN"/>
    <property type="match status" value="1"/>
</dbReference>
<name>A0A848L4H4_9BACT</name>
<organism evidence="2 3">
    <name type="scientific">Pyxidicoccus fallax</name>
    <dbReference type="NCBI Taxonomy" id="394095"/>
    <lineage>
        <taxon>Bacteria</taxon>
        <taxon>Pseudomonadati</taxon>
        <taxon>Myxococcota</taxon>
        <taxon>Myxococcia</taxon>
        <taxon>Myxococcales</taxon>
        <taxon>Cystobacterineae</taxon>
        <taxon>Myxococcaceae</taxon>
        <taxon>Pyxidicoccus</taxon>
    </lineage>
</organism>
<feature type="compositionally biased region" description="Low complexity" evidence="1">
    <location>
        <begin position="151"/>
        <end position="160"/>
    </location>
</feature>
<evidence type="ECO:0000313" key="2">
    <source>
        <dbReference type="EMBL" id="NMO13516.1"/>
    </source>
</evidence>